<keyword evidence="1" id="KW-0812">Transmembrane</keyword>
<keyword evidence="1" id="KW-1133">Transmembrane helix</keyword>
<evidence type="ECO:0000256" key="1">
    <source>
        <dbReference type="SAM" id="Phobius"/>
    </source>
</evidence>
<evidence type="ECO:0000313" key="2">
    <source>
        <dbReference type="EMBL" id="MDC3987867.1"/>
    </source>
</evidence>
<gene>
    <name evidence="2" type="ORF">KEG57_45805</name>
</gene>
<accession>A0A9X3XCD7</accession>
<dbReference type="EMBL" id="JAGTJJ010000060">
    <property type="protein sequence ID" value="MDC3987867.1"/>
    <property type="molecule type" value="Genomic_DNA"/>
</dbReference>
<proteinExistence type="predicted"/>
<comment type="caution">
    <text evidence="2">The sequence shown here is derived from an EMBL/GenBank/DDBJ whole genome shotgun (WGS) entry which is preliminary data.</text>
</comment>
<protein>
    <submittedName>
        <fullName evidence="2">Uncharacterized protein</fullName>
    </submittedName>
</protein>
<dbReference type="Proteomes" id="UP001151081">
    <property type="component" value="Unassembled WGS sequence"/>
</dbReference>
<keyword evidence="3" id="KW-1185">Reference proteome</keyword>
<name>A0A9X3XCD7_9BACT</name>
<feature type="transmembrane region" description="Helical" evidence="1">
    <location>
        <begin position="187"/>
        <end position="211"/>
    </location>
</feature>
<organism evidence="2 3">
    <name type="scientific">Polyangium jinanense</name>
    <dbReference type="NCBI Taxonomy" id="2829994"/>
    <lineage>
        <taxon>Bacteria</taxon>
        <taxon>Pseudomonadati</taxon>
        <taxon>Myxococcota</taxon>
        <taxon>Polyangia</taxon>
        <taxon>Polyangiales</taxon>
        <taxon>Polyangiaceae</taxon>
        <taxon>Polyangium</taxon>
    </lineage>
</organism>
<keyword evidence="1" id="KW-0472">Membrane</keyword>
<reference evidence="2 3" key="1">
    <citation type="submission" date="2021-04" db="EMBL/GenBank/DDBJ databases">
        <title>Genome analysis of Polyangium sp.</title>
        <authorList>
            <person name="Li Y."/>
            <person name="Wang J."/>
        </authorList>
    </citation>
    <scope>NUCLEOTIDE SEQUENCE [LARGE SCALE GENOMIC DNA]</scope>
    <source>
        <strain evidence="2 3">SDU14</strain>
    </source>
</reference>
<dbReference type="AlphaFoldDB" id="A0A9X3XCD7"/>
<sequence>MRQQHYRFAHQVLMSGVLRDPSAWWAAAANQGNAMLQQAWAAAGEGLGPEDRADGSALVITPMYPAPGVEALLIPLPPPQAPTECHYVALVRAGGQPPRYFVAERGIEGEGGAQRAYWAEWRQAPGGGIMRIRGADLPAISPEAFLAAAAAECSAAPPGPQATPWPGPQGAPFPGVRPATSGKVNRVGLFLGAGCFTLFLIGASIGGYLLYQEEGRGLHVPDTEVASVAVEPDKPFKVQFKWDGTGYAFNNIWLVVDEGTTSGSDFKVSGSVACSRGSRAKTVDVGLKGYGAHDVERKGGDGFSAWLYLTDEYDHSSSRPIECSGTIAPTAGTWTKARIVVTQRQRPSDWFAN</sequence>
<evidence type="ECO:0000313" key="3">
    <source>
        <dbReference type="Proteomes" id="UP001151081"/>
    </source>
</evidence>